<proteinExistence type="predicted"/>
<keyword evidence="3" id="KW-1185">Reference proteome</keyword>
<organism evidence="2 3">
    <name type="scientific">Botrimarina hoheduenensis</name>
    <dbReference type="NCBI Taxonomy" id="2528000"/>
    <lineage>
        <taxon>Bacteria</taxon>
        <taxon>Pseudomonadati</taxon>
        <taxon>Planctomycetota</taxon>
        <taxon>Planctomycetia</taxon>
        <taxon>Pirellulales</taxon>
        <taxon>Lacipirellulaceae</taxon>
        <taxon>Botrimarina</taxon>
    </lineage>
</organism>
<evidence type="ECO:0000313" key="3">
    <source>
        <dbReference type="Proteomes" id="UP000318995"/>
    </source>
</evidence>
<name>A0A5C5VTU3_9BACT</name>
<keyword evidence="1" id="KW-0472">Membrane</keyword>
<evidence type="ECO:0008006" key="4">
    <source>
        <dbReference type="Google" id="ProtNLM"/>
    </source>
</evidence>
<accession>A0A5C5VTU3</accession>
<dbReference type="EMBL" id="SJPH01000009">
    <property type="protein sequence ID" value="TWT41325.1"/>
    <property type="molecule type" value="Genomic_DNA"/>
</dbReference>
<dbReference type="AlphaFoldDB" id="A0A5C5VTU3"/>
<sequence>MIRTVQSRRRGSTSVVELVVVIFLVTIAFGLVGNGLASLARVDRRFDRVSAELGDLERLAARLRTDVRAAEEARFEAPTLSLTLPNGESITYIPQAGRWERRSDGKSAYFRLPTDVGWSVSSDRLDDEGVLELNFYRSQPTDGEAKPVFRTLVAELNRNARLRIARDSE</sequence>
<reference evidence="2 3" key="1">
    <citation type="submission" date="2019-02" db="EMBL/GenBank/DDBJ databases">
        <title>Deep-cultivation of Planctomycetes and their phenomic and genomic characterization uncovers novel biology.</title>
        <authorList>
            <person name="Wiegand S."/>
            <person name="Jogler M."/>
            <person name="Boedeker C."/>
            <person name="Pinto D."/>
            <person name="Vollmers J."/>
            <person name="Rivas-Marin E."/>
            <person name="Kohn T."/>
            <person name="Peeters S.H."/>
            <person name="Heuer A."/>
            <person name="Rast P."/>
            <person name="Oberbeckmann S."/>
            <person name="Bunk B."/>
            <person name="Jeske O."/>
            <person name="Meyerdierks A."/>
            <person name="Storesund J.E."/>
            <person name="Kallscheuer N."/>
            <person name="Luecker S."/>
            <person name="Lage O.M."/>
            <person name="Pohl T."/>
            <person name="Merkel B.J."/>
            <person name="Hornburger P."/>
            <person name="Mueller R.-W."/>
            <person name="Bruemmer F."/>
            <person name="Labrenz M."/>
            <person name="Spormann A.M."/>
            <person name="Op Den Camp H."/>
            <person name="Overmann J."/>
            <person name="Amann R."/>
            <person name="Jetten M.S.M."/>
            <person name="Mascher T."/>
            <person name="Medema M.H."/>
            <person name="Devos D.P."/>
            <person name="Kaster A.-K."/>
            <person name="Ovreas L."/>
            <person name="Rohde M."/>
            <person name="Galperin M.Y."/>
            <person name="Jogler C."/>
        </authorList>
    </citation>
    <scope>NUCLEOTIDE SEQUENCE [LARGE SCALE GENOMIC DNA]</scope>
    <source>
        <strain evidence="2 3">Pla111</strain>
    </source>
</reference>
<evidence type="ECO:0000313" key="2">
    <source>
        <dbReference type="EMBL" id="TWT41325.1"/>
    </source>
</evidence>
<dbReference type="OrthoDB" id="9922349at2"/>
<keyword evidence="1" id="KW-0812">Transmembrane</keyword>
<dbReference type="Proteomes" id="UP000318995">
    <property type="component" value="Unassembled WGS sequence"/>
</dbReference>
<gene>
    <name evidence="2" type="ORF">Pla111_30390</name>
</gene>
<keyword evidence="1" id="KW-1133">Transmembrane helix</keyword>
<comment type="caution">
    <text evidence="2">The sequence shown here is derived from an EMBL/GenBank/DDBJ whole genome shotgun (WGS) entry which is preliminary data.</text>
</comment>
<dbReference type="RefSeq" id="WP_146575251.1">
    <property type="nucleotide sequence ID" value="NZ_SJPH01000009.1"/>
</dbReference>
<feature type="transmembrane region" description="Helical" evidence="1">
    <location>
        <begin position="18"/>
        <end position="40"/>
    </location>
</feature>
<protein>
    <recommendedName>
        <fullName evidence="4">Type II secretion system protein</fullName>
    </recommendedName>
</protein>
<evidence type="ECO:0000256" key="1">
    <source>
        <dbReference type="SAM" id="Phobius"/>
    </source>
</evidence>